<dbReference type="GO" id="GO:0034040">
    <property type="term" value="F:ATPase-coupled lipid transmembrane transporter activity"/>
    <property type="evidence" value="ECO:0007669"/>
    <property type="project" value="TreeGrafter"/>
</dbReference>
<keyword evidence="6 7" id="KW-0472">Membrane</keyword>
<protein>
    <submittedName>
        <fullName evidence="10">Type I secretion system permease/ATPase</fullName>
    </submittedName>
</protein>
<keyword evidence="2 7" id="KW-0812">Transmembrane</keyword>
<feature type="transmembrane region" description="Helical" evidence="7">
    <location>
        <begin position="20"/>
        <end position="41"/>
    </location>
</feature>
<reference evidence="10 11" key="1">
    <citation type="submission" date="2019-03" db="EMBL/GenBank/DDBJ databases">
        <authorList>
            <person name="Zhang S."/>
        </authorList>
    </citation>
    <scope>NUCLEOTIDE SEQUENCE [LARGE SCALE GENOMIC DNA]</scope>
    <source>
        <strain evidence="10 11">S4J41</strain>
    </source>
</reference>
<dbReference type="Pfam" id="PF00005">
    <property type="entry name" value="ABC_tran"/>
    <property type="match status" value="1"/>
</dbReference>
<evidence type="ECO:0000256" key="3">
    <source>
        <dbReference type="ARBA" id="ARBA00022741"/>
    </source>
</evidence>
<dbReference type="PANTHER" id="PTHR24221">
    <property type="entry name" value="ATP-BINDING CASSETTE SUB-FAMILY B"/>
    <property type="match status" value="1"/>
</dbReference>
<dbReference type="GO" id="GO:0016887">
    <property type="term" value="F:ATP hydrolysis activity"/>
    <property type="evidence" value="ECO:0007669"/>
    <property type="project" value="InterPro"/>
</dbReference>
<dbReference type="NCBIfam" id="TIGR01842">
    <property type="entry name" value="type_I_sec_PrtD"/>
    <property type="match status" value="1"/>
</dbReference>
<evidence type="ECO:0000256" key="7">
    <source>
        <dbReference type="SAM" id="Phobius"/>
    </source>
</evidence>
<gene>
    <name evidence="10" type="ORF">E1B25_00190</name>
</gene>
<dbReference type="GO" id="GO:0005886">
    <property type="term" value="C:plasma membrane"/>
    <property type="evidence" value="ECO:0007669"/>
    <property type="project" value="UniProtKB-SubCell"/>
</dbReference>
<dbReference type="OrthoDB" id="9808328at2"/>
<dbReference type="Gene3D" id="3.40.50.300">
    <property type="entry name" value="P-loop containing nucleotide triphosphate hydrolases"/>
    <property type="match status" value="1"/>
</dbReference>
<evidence type="ECO:0000256" key="1">
    <source>
        <dbReference type="ARBA" id="ARBA00004651"/>
    </source>
</evidence>
<dbReference type="GO" id="GO:0005524">
    <property type="term" value="F:ATP binding"/>
    <property type="evidence" value="ECO:0007669"/>
    <property type="project" value="UniProtKB-KW"/>
</dbReference>
<evidence type="ECO:0000256" key="4">
    <source>
        <dbReference type="ARBA" id="ARBA00022840"/>
    </source>
</evidence>
<dbReference type="Gene3D" id="1.20.1560.10">
    <property type="entry name" value="ABC transporter type 1, transmembrane domain"/>
    <property type="match status" value="1"/>
</dbReference>
<dbReference type="AlphaFoldDB" id="A0A4R5F014"/>
<dbReference type="InterPro" id="IPR039421">
    <property type="entry name" value="Type_1_exporter"/>
</dbReference>
<feature type="transmembrane region" description="Helical" evidence="7">
    <location>
        <begin position="162"/>
        <end position="180"/>
    </location>
</feature>
<feature type="domain" description="ABC transmembrane type-1" evidence="9">
    <location>
        <begin position="27"/>
        <end position="306"/>
    </location>
</feature>
<feature type="domain" description="ABC transporter" evidence="8">
    <location>
        <begin position="337"/>
        <end position="573"/>
    </location>
</feature>
<dbReference type="EMBL" id="SMFP01000001">
    <property type="protein sequence ID" value="TDE40673.1"/>
    <property type="molecule type" value="Genomic_DNA"/>
</dbReference>
<evidence type="ECO:0000256" key="5">
    <source>
        <dbReference type="ARBA" id="ARBA00022989"/>
    </source>
</evidence>
<evidence type="ECO:0000313" key="10">
    <source>
        <dbReference type="EMBL" id="TDE40673.1"/>
    </source>
</evidence>
<keyword evidence="11" id="KW-1185">Reference proteome</keyword>
<sequence length="582" mass="64110">MSKVDYSLGLSELRETKRQFRALFWSAAFFSVFLNILMLTGPLFMLQTYDRVLGSRSEETLVALFAIVAFLFLTMGLVDWARGRVLTRMGANFQAKLDRRVFEAMIKKTSMDQDLDQQALRGNQLKDLEAIQRYYSSPVFSALFDAPWAPIYMVGISLFHPWLGLAAVAGGSVLILSAIFNQLTTKVSSVKAAAAGYMSERYSDLVQNEAETIRSLGMQSNAFRQWTKMRQRSLQQSVRSSDLGGSFLTLSKTFRLFLQSSMLALGAFLVLRGEVTPGVMIASSILLGRALAPVETVVNQWSVVQRARRGWDNLVTLLSEVREDRVQVELPRPRSRLEIKNITVVPPEGHQATLRQITFNVMPGEAVGVIGPSGSGKSTLARSITGIWPLAGGKIFLDGAPLDQYHPERLAQYIGYLPQRVTLFDGTIAENIARLATDFDDEKVIGAAKKAAAHELILTMPKGYNTPIRTIGTQLSGGQVQRIGLARALYGDPVLLVLDEPNSNLDNEGSIALNRAVIAMKQAGNSILIMAHRPSAIKECDKLLMLENGVRAAWGPREKVMSEMLANVRVIQKTKKTVGGVA</sequence>
<dbReference type="Proteomes" id="UP000294662">
    <property type="component" value="Unassembled WGS sequence"/>
</dbReference>
<dbReference type="Pfam" id="PF00664">
    <property type="entry name" value="ABC_membrane"/>
    <property type="match status" value="1"/>
</dbReference>
<dbReference type="SUPFAM" id="SSF52540">
    <property type="entry name" value="P-loop containing nucleoside triphosphate hydrolases"/>
    <property type="match status" value="1"/>
</dbReference>
<comment type="subcellular location">
    <subcellularLocation>
        <location evidence="1">Cell membrane</location>
        <topology evidence="1">Multi-pass membrane protein</topology>
    </subcellularLocation>
</comment>
<evidence type="ECO:0000259" key="8">
    <source>
        <dbReference type="PROSITE" id="PS50893"/>
    </source>
</evidence>
<evidence type="ECO:0000259" key="9">
    <source>
        <dbReference type="PROSITE" id="PS50929"/>
    </source>
</evidence>
<dbReference type="InterPro" id="IPR003593">
    <property type="entry name" value="AAA+_ATPase"/>
</dbReference>
<dbReference type="GO" id="GO:0030256">
    <property type="term" value="C:type I protein secretion system complex"/>
    <property type="evidence" value="ECO:0007669"/>
    <property type="project" value="InterPro"/>
</dbReference>
<keyword evidence="5 7" id="KW-1133">Transmembrane helix</keyword>
<name>A0A4R5F014_9RHOB</name>
<organism evidence="10 11">
    <name type="scientific">Antarcticimicrobium sediminis</name>
    <dbReference type="NCBI Taxonomy" id="2546227"/>
    <lineage>
        <taxon>Bacteria</taxon>
        <taxon>Pseudomonadati</taxon>
        <taxon>Pseudomonadota</taxon>
        <taxon>Alphaproteobacteria</taxon>
        <taxon>Rhodobacterales</taxon>
        <taxon>Paracoccaceae</taxon>
        <taxon>Antarcticimicrobium</taxon>
    </lineage>
</organism>
<dbReference type="GO" id="GO:0030253">
    <property type="term" value="P:protein secretion by the type I secretion system"/>
    <property type="evidence" value="ECO:0007669"/>
    <property type="project" value="InterPro"/>
</dbReference>
<keyword evidence="4" id="KW-0067">ATP-binding</keyword>
<evidence type="ECO:0000256" key="2">
    <source>
        <dbReference type="ARBA" id="ARBA00022692"/>
    </source>
</evidence>
<dbReference type="InterPro" id="IPR010128">
    <property type="entry name" value="ATPase_T1SS_PrtD-like"/>
</dbReference>
<dbReference type="SMART" id="SM00382">
    <property type="entry name" value="AAA"/>
    <property type="match status" value="1"/>
</dbReference>
<dbReference type="SUPFAM" id="SSF90123">
    <property type="entry name" value="ABC transporter transmembrane region"/>
    <property type="match status" value="1"/>
</dbReference>
<dbReference type="InterPro" id="IPR036640">
    <property type="entry name" value="ABC1_TM_sf"/>
</dbReference>
<dbReference type="InterPro" id="IPR003439">
    <property type="entry name" value="ABC_transporter-like_ATP-bd"/>
</dbReference>
<proteinExistence type="predicted"/>
<feature type="transmembrane region" description="Helical" evidence="7">
    <location>
        <begin position="61"/>
        <end position="81"/>
    </location>
</feature>
<accession>A0A4R5F014</accession>
<evidence type="ECO:0000313" key="11">
    <source>
        <dbReference type="Proteomes" id="UP000294662"/>
    </source>
</evidence>
<keyword evidence="3" id="KW-0547">Nucleotide-binding</keyword>
<dbReference type="PANTHER" id="PTHR24221:SF248">
    <property type="entry name" value="ABC TRANSPORTER TRANSMEMBRANE REGION"/>
    <property type="match status" value="1"/>
</dbReference>
<dbReference type="InterPro" id="IPR027417">
    <property type="entry name" value="P-loop_NTPase"/>
</dbReference>
<dbReference type="PROSITE" id="PS50929">
    <property type="entry name" value="ABC_TM1F"/>
    <property type="match status" value="1"/>
</dbReference>
<dbReference type="InterPro" id="IPR011527">
    <property type="entry name" value="ABC1_TM_dom"/>
</dbReference>
<dbReference type="GO" id="GO:0140359">
    <property type="term" value="F:ABC-type transporter activity"/>
    <property type="evidence" value="ECO:0007669"/>
    <property type="project" value="InterPro"/>
</dbReference>
<comment type="caution">
    <text evidence="10">The sequence shown here is derived from an EMBL/GenBank/DDBJ whole genome shotgun (WGS) entry which is preliminary data.</text>
</comment>
<evidence type="ECO:0000256" key="6">
    <source>
        <dbReference type="ARBA" id="ARBA00023136"/>
    </source>
</evidence>
<dbReference type="PROSITE" id="PS50893">
    <property type="entry name" value="ABC_TRANSPORTER_2"/>
    <property type="match status" value="1"/>
</dbReference>